<dbReference type="PRINTS" id="PR00075">
    <property type="entry name" value="FACDDSATRASE"/>
</dbReference>
<keyword evidence="14" id="KW-0813">Transport</keyword>
<dbReference type="PIRSF" id="PIRSF000345">
    <property type="entry name" value="OLE1"/>
    <property type="match status" value="1"/>
</dbReference>
<evidence type="ECO:0000256" key="1">
    <source>
        <dbReference type="ARBA" id="ARBA00004141"/>
    </source>
</evidence>
<dbReference type="InterPro" id="IPR009160">
    <property type="entry name" value="Acyl-CoA_deSatase_haem/ster-bd"/>
</dbReference>
<keyword evidence="9 14" id="KW-0560">Oxidoreductase</keyword>
<evidence type="ECO:0000256" key="5">
    <source>
        <dbReference type="ARBA" id="ARBA00022692"/>
    </source>
</evidence>
<evidence type="ECO:0000256" key="8">
    <source>
        <dbReference type="ARBA" id="ARBA00022989"/>
    </source>
</evidence>
<evidence type="ECO:0000256" key="2">
    <source>
        <dbReference type="ARBA" id="ARBA00009295"/>
    </source>
</evidence>
<reference evidence="18" key="1">
    <citation type="journal article" date="2018" name="Nat. Microbiol.">
        <title>Leveraging single-cell genomics to expand the fungal tree of life.</title>
        <authorList>
            <person name="Ahrendt S.R."/>
            <person name="Quandt C.A."/>
            <person name="Ciobanu D."/>
            <person name="Clum A."/>
            <person name="Salamov A."/>
            <person name="Andreopoulos B."/>
            <person name="Cheng J.F."/>
            <person name="Woyke T."/>
            <person name="Pelin A."/>
            <person name="Henrissat B."/>
            <person name="Reynolds N.K."/>
            <person name="Benny G.L."/>
            <person name="Smith M.E."/>
            <person name="James T.Y."/>
            <person name="Grigoriev I.V."/>
        </authorList>
    </citation>
    <scope>NUCLEOTIDE SEQUENCE [LARGE SCALE GENOMIC DNA]</scope>
    <source>
        <strain evidence="18">RSA 1356</strain>
    </source>
</reference>
<protein>
    <recommendedName>
        <fullName evidence="14">Acyl-CoA desaturase</fullName>
        <ecNumber evidence="14">1.14.19.1</ecNumber>
    </recommendedName>
</protein>
<evidence type="ECO:0000256" key="9">
    <source>
        <dbReference type="ARBA" id="ARBA00023002"/>
    </source>
</evidence>
<name>A0A4P9XJ72_9FUNG</name>
<feature type="transmembrane region" description="Helical" evidence="15">
    <location>
        <begin position="68"/>
        <end position="89"/>
    </location>
</feature>
<evidence type="ECO:0000256" key="15">
    <source>
        <dbReference type="SAM" id="Phobius"/>
    </source>
</evidence>
<sequence length="401" mass="46371">MDYSKLKLNWVNVAFFSITPLFATYGVFYVPFHPTTLLCTVFLYAATMLSITAGHHRLWSHRAYEATLPLRSFLALASASAFQGSILSWCCDHRAHHRWTDTDRDPYSAQKGLFWSHIGWILFTEKTASQREPIYLHDLVRDPVVVWQHCNYFWLAPVASFALPTLLAGIGWGDWQGGFFHAAILRMVLVHHATFCVNSLAHYLGEASYGDERTPRDHIFTAVVTFGEGYHSFHHEFPRDYRNAIRWWQFDPTKWFIWLCSQVGLAHGLRRFPDNELHKARVLMMAKRLEEEKHKIDWGQAAHKLPAISWDEFQQACSEQGRYWTVIDDHVYDMTSFVEEHPGGRAFMHSARGRDVTAAFNGGVHMHRGVARRLLDSLRVATIHRDSQTVTNLHRKNPPLL</sequence>
<evidence type="ECO:0000256" key="7">
    <source>
        <dbReference type="ARBA" id="ARBA00022832"/>
    </source>
</evidence>
<evidence type="ECO:0000256" key="6">
    <source>
        <dbReference type="ARBA" id="ARBA00022723"/>
    </source>
</evidence>
<dbReference type="InterPro" id="IPR001199">
    <property type="entry name" value="Cyt_B5-like_heme/steroid-bd"/>
</dbReference>
<evidence type="ECO:0000256" key="11">
    <source>
        <dbReference type="ARBA" id="ARBA00023098"/>
    </source>
</evidence>
<evidence type="ECO:0000256" key="12">
    <source>
        <dbReference type="ARBA" id="ARBA00023136"/>
    </source>
</evidence>
<keyword evidence="4 14" id="KW-0349">Heme</keyword>
<dbReference type="STRING" id="78915.A0A4P9XJ72"/>
<gene>
    <name evidence="17" type="ORF">THASP1DRAFT_35274</name>
</gene>
<dbReference type="OrthoDB" id="10260134at2759"/>
<dbReference type="Pfam" id="PF00173">
    <property type="entry name" value="Cyt-b5"/>
    <property type="match status" value="1"/>
</dbReference>
<dbReference type="EMBL" id="KZ993033">
    <property type="protein sequence ID" value="RKP05787.1"/>
    <property type="molecule type" value="Genomic_DNA"/>
</dbReference>
<feature type="transmembrane region" description="Helical" evidence="15">
    <location>
        <begin position="35"/>
        <end position="56"/>
    </location>
</feature>
<proteinExistence type="inferred from homology"/>
<dbReference type="InterPro" id="IPR036400">
    <property type="entry name" value="Cyt_B5-like_heme/steroid_sf"/>
</dbReference>
<dbReference type="InterPro" id="IPR005804">
    <property type="entry name" value="FA_desaturase_dom"/>
</dbReference>
<keyword evidence="14" id="KW-0249">Electron transport</keyword>
<dbReference type="GO" id="GO:0004768">
    <property type="term" value="F:stearoyl-CoA 9-desaturase activity"/>
    <property type="evidence" value="ECO:0007669"/>
    <property type="project" value="UniProtKB-UniRule"/>
</dbReference>
<evidence type="ECO:0000256" key="13">
    <source>
        <dbReference type="ARBA" id="ARBA00023160"/>
    </source>
</evidence>
<dbReference type="GO" id="GO:0005789">
    <property type="term" value="C:endoplasmic reticulum membrane"/>
    <property type="evidence" value="ECO:0007669"/>
    <property type="project" value="TreeGrafter"/>
</dbReference>
<dbReference type="GO" id="GO:0005506">
    <property type="term" value="F:iron ion binding"/>
    <property type="evidence" value="ECO:0007669"/>
    <property type="project" value="TreeGrafter"/>
</dbReference>
<comment type="function">
    <text evidence="14">Stearoyl-CoA desaturase that utilizes O(2) and electrons from reduced cytochrome b5 to introduce the first double bond into saturated fatty acyl-CoA substrates.</text>
</comment>
<evidence type="ECO:0000259" key="16">
    <source>
        <dbReference type="PROSITE" id="PS50255"/>
    </source>
</evidence>
<evidence type="ECO:0000256" key="4">
    <source>
        <dbReference type="ARBA" id="ARBA00022617"/>
    </source>
</evidence>
<dbReference type="PROSITE" id="PS00191">
    <property type="entry name" value="CYTOCHROME_B5_1"/>
    <property type="match status" value="1"/>
</dbReference>
<feature type="transmembrane region" description="Helical" evidence="15">
    <location>
        <begin position="9"/>
        <end position="29"/>
    </location>
</feature>
<evidence type="ECO:0000256" key="14">
    <source>
        <dbReference type="PIRNR" id="PIRNR000345"/>
    </source>
</evidence>
<comment type="subcellular location">
    <subcellularLocation>
        <location evidence="1">Membrane</location>
        <topology evidence="1">Multi-pass membrane protein</topology>
    </subcellularLocation>
</comment>
<comment type="catalytic activity">
    <reaction evidence="14">
        <text>octadecanoyl-CoA + 2 Fe(II)-[cytochrome b5] + O2 + 2 H(+) = (9Z)-octadecenoyl-CoA + 2 Fe(III)-[cytochrome b5] + 2 H2O</text>
        <dbReference type="Rhea" id="RHEA:19721"/>
        <dbReference type="Rhea" id="RHEA-COMP:10438"/>
        <dbReference type="Rhea" id="RHEA-COMP:10439"/>
        <dbReference type="ChEBI" id="CHEBI:15377"/>
        <dbReference type="ChEBI" id="CHEBI:15378"/>
        <dbReference type="ChEBI" id="CHEBI:15379"/>
        <dbReference type="ChEBI" id="CHEBI:29033"/>
        <dbReference type="ChEBI" id="CHEBI:29034"/>
        <dbReference type="ChEBI" id="CHEBI:57387"/>
        <dbReference type="ChEBI" id="CHEBI:57394"/>
        <dbReference type="EC" id="1.14.19.1"/>
    </reaction>
</comment>
<dbReference type="PROSITE" id="PS50255">
    <property type="entry name" value="CYTOCHROME_B5_2"/>
    <property type="match status" value="1"/>
</dbReference>
<dbReference type="EC" id="1.14.19.1" evidence="14"/>
<evidence type="ECO:0000256" key="3">
    <source>
        <dbReference type="ARBA" id="ARBA00022516"/>
    </source>
</evidence>
<dbReference type="Pfam" id="PF00487">
    <property type="entry name" value="FA_desaturase"/>
    <property type="match status" value="1"/>
</dbReference>
<keyword evidence="10 14" id="KW-0408">Iron</keyword>
<dbReference type="PRINTS" id="PR00363">
    <property type="entry name" value="CYTOCHROMEB5"/>
</dbReference>
<dbReference type="AlphaFoldDB" id="A0A4P9XJ72"/>
<keyword evidence="11 14" id="KW-0443">Lipid metabolism</keyword>
<feature type="domain" description="Cytochrome b5 heme-binding" evidence="16">
    <location>
        <begin position="305"/>
        <end position="384"/>
    </location>
</feature>
<keyword evidence="8 15" id="KW-1133">Transmembrane helix</keyword>
<dbReference type="Proteomes" id="UP000271241">
    <property type="component" value="Unassembled WGS sequence"/>
</dbReference>
<dbReference type="GO" id="GO:0020037">
    <property type="term" value="F:heme binding"/>
    <property type="evidence" value="ECO:0007669"/>
    <property type="project" value="InterPro"/>
</dbReference>
<evidence type="ECO:0000313" key="18">
    <source>
        <dbReference type="Proteomes" id="UP000271241"/>
    </source>
</evidence>
<dbReference type="CDD" id="cd03505">
    <property type="entry name" value="Delta9-FADS-like"/>
    <property type="match status" value="1"/>
</dbReference>
<comment type="cofactor">
    <cofactor evidence="14">
        <name>Fe(2+)</name>
        <dbReference type="ChEBI" id="CHEBI:29033"/>
    </cofactor>
    <text evidence="14">Expected to bind 2 Fe(2+) ions per subunit.</text>
</comment>
<keyword evidence="18" id="KW-1185">Reference proteome</keyword>
<comment type="similarity">
    <text evidence="2 14">Belongs to the fatty acid desaturase type 1 family.</text>
</comment>
<keyword evidence="3 14" id="KW-0444">Lipid biosynthesis</keyword>
<dbReference type="GO" id="GO:0006636">
    <property type="term" value="P:unsaturated fatty acid biosynthetic process"/>
    <property type="evidence" value="ECO:0007669"/>
    <property type="project" value="UniProtKB-UniRule"/>
</dbReference>
<keyword evidence="7 14" id="KW-0276">Fatty acid metabolism</keyword>
<keyword evidence="6 14" id="KW-0479">Metal-binding</keyword>
<keyword evidence="12 15" id="KW-0472">Membrane</keyword>
<dbReference type="Gene3D" id="3.10.120.10">
    <property type="entry name" value="Cytochrome b5-like heme/steroid binding domain"/>
    <property type="match status" value="1"/>
</dbReference>
<dbReference type="PANTHER" id="PTHR11351">
    <property type="entry name" value="ACYL-COA DESATURASE"/>
    <property type="match status" value="1"/>
</dbReference>
<keyword evidence="13 14" id="KW-0275">Fatty acid biosynthesis</keyword>
<keyword evidence="5 15" id="KW-0812">Transmembrane</keyword>
<dbReference type="SUPFAM" id="SSF55856">
    <property type="entry name" value="Cytochrome b5-like heme/steroid binding domain"/>
    <property type="match status" value="1"/>
</dbReference>
<organism evidence="17 18">
    <name type="scientific">Thamnocephalis sphaerospora</name>
    <dbReference type="NCBI Taxonomy" id="78915"/>
    <lineage>
        <taxon>Eukaryota</taxon>
        <taxon>Fungi</taxon>
        <taxon>Fungi incertae sedis</taxon>
        <taxon>Zoopagomycota</taxon>
        <taxon>Zoopagomycotina</taxon>
        <taxon>Zoopagomycetes</taxon>
        <taxon>Zoopagales</taxon>
        <taxon>Sigmoideomycetaceae</taxon>
        <taxon>Thamnocephalis</taxon>
    </lineage>
</organism>
<dbReference type="InterPro" id="IPR018506">
    <property type="entry name" value="Cyt_B5_heme-BS"/>
</dbReference>
<evidence type="ECO:0000256" key="10">
    <source>
        <dbReference type="ARBA" id="ARBA00023004"/>
    </source>
</evidence>
<dbReference type="PANTHER" id="PTHR11351:SF31">
    <property type="entry name" value="DESATURASE 1, ISOFORM A-RELATED"/>
    <property type="match status" value="1"/>
</dbReference>
<evidence type="ECO:0000313" key="17">
    <source>
        <dbReference type="EMBL" id="RKP05787.1"/>
    </source>
</evidence>
<accession>A0A4P9XJ72</accession>
<dbReference type="SMART" id="SM01117">
    <property type="entry name" value="Cyt-b5"/>
    <property type="match status" value="1"/>
</dbReference>
<dbReference type="InterPro" id="IPR015876">
    <property type="entry name" value="Acyl-CoA_DS"/>
</dbReference>